<dbReference type="Proteomes" id="UP000193411">
    <property type="component" value="Unassembled WGS sequence"/>
</dbReference>
<keyword evidence="5 8" id="KW-0862">Zinc</keyword>
<comment type="subcellular location">
    <subcellularLocation>
        <location evidence="1 8">Nucleus</location>
    </subcellularLocation>
</comment>
<feature type="region of interest" description="Disordered" evidence="9">
    <location>
        <begin position="220"/>
        <end position="326"/>
    </location>
</feature>
<dbReference type="PANTHER" id="PTHR12111:SF1">
    <property type="entry name" value="SPLICING FACTOR YJU2"/>
    <property type="match status" value="1"/>
</dbReference>
<dbReference type="OrthoDB" id="674963at2759"/>
<dbReference type="InterPro" id="IPR043701">
    <property type="entry name" value="Yju2"/>
</dbReference>
<organism evidence="10 11">
    <name type="scientific">Catenaria anguillulae PL171</name>
    <dbReference type="NCBI Taxonomy" id="765915"/>
    <lineage>
        <taxon>Eukaryota</taxon>
        <taxon>Fungi</taxon>
        <taxon>Fungi incertae sedis</taxon>
        <taxon>Blastocladiomycota</taxon>
        <taxon>Blastocladiomycetes</taxon>
        <taxon>Blastocladiales</taxon>
        <taxon>Catenariaceae</taxon>
        <taxon>Catenaria</taxon>
    </lineage>
</organism>
<evidence type="ECO:0000256" key="8">
    <source>
        <dbReference type="HAMAP-Rule" id="MF_03226"/>
    </source>
</evidence>
<evidence type="ECO:0000313" key="11">
    <source>
        <dbReference type="Proteomes" id="UP000193411"/>
    </source>
</evidence>
<dbReference type="GO" id="GO:0071006">
    <property type="term" value="C:U2-type catalytic step 1 spliceosome"/>
    <property type="evidence" value="ECO:0007669"/>
    <property type="project" value="UniProtKB-UniRule"/>
</dbReference>
<feature type="binding site" evidence="8">
    <location>
        <position position="83"/>
    </location>
    <ligand>
        <name>Zn(2+)</name>
        <dbReference type="ChEBI" id="CHEBI:29105"/>
    </ligand>
</feature>
<feature type="compositionally biased region" description="Low complexity" evidence="9">
    <location>
        <begin position="260"/>
        <end position="283"/>
    </location>
</feature>
<dbReference type="InterPro" id="IPR007590">
    <property type="entry name" value="Saf4/Yju2"/>
</dbReference>
<keyword evidence="4 8" id="KW-0747">Spliceosome</keyword>
<comment type="subunit">
    <text evidence="8">Component of the spliceosome. Present in the activated B complex, the catalytically activated B* complex which catalyzes the branching, the catalytic step 1 C complex catalyzing the exon ligation, and the postcatalytic P complex containing the ligated exons (mRNA) and the excised lariat intron.</text>
</comment>
<evidence type="ECO:0000313" key="10">
    <source>
        <dbReference type="EMBL" id="ORZ37048.1"/>
    </source>
</evidence>
<keyword evidence="7 8" id="KW-0539">Nucleus</keyword>
<protein>
    <recommendedName>
        <fullName evidence="8">Splicing factor YJU2</fullName>
    </recommendedName>
</protein>
<dbReference type="HAMAP" id="MF_03226">
    <property type="entry name" value="YJU2"/>
    <property type="match status" value="1"/>
</dbReference>
<gene>
    <name evidence="10" type="ORF">BCR44DRAFT_1431350</name>
</gene>
<keyword evidence="11" id="KW-1185">Reference proteome</keyword>
<dbReference type="EMBL" id="MCFL01000014">
    <property type="protein sequence ID" value="ORZ37048.1"/>
    <property type="molecule type" value="Genomic_DNA"/>
</dbReference>
<keyword evidence="6" id="KW-0508">mRNA splicing</keyword>
<keyword evidence="3 8" id="KW-0479">Metal-binding</keyword>
<dbReference type="GO" id="GO:0000349">
    <property type="term" value="P:generation of catalytic spliceosome for first transesterification step"/>
    <property type="evidence" value="ECO:0007669"/>
    <property type="project" value="UniProtKB-UniRule"/>
</dbReference>
<comment type="function">
    <text evidence="8">Part of the spliceosome which catalyzes two sequential transesterification reactions, first the excision of the non-coding intron from pre-mRNA and then the ligation of the coding exons to form the mature mRNA. Plays a role in stabilizing the structure of the spliceosome catalytic core and docking of the branch helix into the active site, producing 5'-exon and lariat intron-3'-intermediates.</text>
</comment>
<dbReference type="STRING" id="765915.A0A1Y2HR16"/>
<feature type="binding site" evidence="8">
    <location>
        <position position="46"/>
    </location>
    <ligand>
        <name>Zn(2+)</name>
        <dbReference type="ChEBI" id="CHEBI:29105"/>
    </ligand>
</feature>
<feature type="region of interest" description="Disordered" evidence="9">
    <location>
        <begin position="339"/>
        <end position="370"/>
    </location>
</feature>
<sequence>MSERKVLNKYFPPNFDPSKIPRRKKPLDVKDKRHKVRLMAPFSMQCETCREFIYKGKKFNAIKETVKGEAYLSIKIFRFYIRCPKCHAEITFKTDPANLDYVAERGAVRNYDPRRDEVAVSKIQAEVKDEEEEMDPLKALENRTRESKREMQILDALEEVRTRNARVERVNVDGLLDKLVRDAEGEGREAREAFLGVDTGAGGGAGAALSKLRMAAIWSSDDDDNDNHGAAPSTNARDDGGGEDDDGDDQAGQDDEDLDALLLQYRLASSSASSSSAAAATSTKPKKKRSHAEVSAADSNQPDSLVTPVGHGQPAPGKHHLDGIVAKSVGKPTLVLKQRAPPPAASAAPKQSALGLLGLAYGDDDDEDSE</sequence>
<feature type="binding site" evidence="8">
    <location>
        <position position="86"/>
    </location>
    <ligand>
        <name>Zn(2+)</name>
        <dbReference type="ChEBI" id="CHEBI:29105"/>
    </ligand>
</feature>
<keyword evidence="2" id="KW-0507">mRNA processing</keyword>
<accession>A0A1Y2HR16</accession>
<evidence type="ECO:0000256" key="9">
    <source>
        <dbReference type="SAM" id="MobiDB-lite"/>
    </source>
</evidence>
<dbReference type="PANTHER" id="PTHR12111">
    <property type="entry name" value="SPLICING FACTOR YJU2"/>
    <property type="match status" value="1"/>
</dbReference>
<comment type="caution">
    <text evidence="10">The sequence shown here is derived from an EMBL/GenBank/DDBJ whole genome shotgun (WGS) entry which is preliminary data.</text>
</comment>
<evidence type="ECO:0000256" key="3">
    <source>
        <dbReference type="ARBA" id="ARBA00022723"/>
    </source>
</evidence>
<evidence type="ECO:0000256" key="1">
    <source>
        <dbReference type="ARBA" id="ARBA00004123"/>
    </source>
</evidence>
<feature type="compositionally biased region" description="Acidic residues" evidence="9">
    <location>
        <begin position="241"/>
        <end position="259"/>
    </location>
</feature>
<feature type="compositionally biased region" description="Low complexity" evidence="9">
    <location>
        <begin position="345"/>
        <end position="361"/>
    </location>
</feature>
<evidence type="ECO:0000256" key="6">
    <source>
        <dbReference type="ARBA" id="ARBA00023187"/>
    </source>
</evidence>
<dbReference type="Pfam" id="PF04502">
    <property type="entry name" value="Saf4_Yju2"/>
    <property type="match status" value="1"/>
</dbReference>
<evidence type="ECO:0000256" key="4">
    <source>
        <dbReference type="ARBA" id="ARBA00022728"/>
    </source>
</evidence>
<name>A0A1Y2HR16_9FUNG</name>
<evidence type="ECO:0000256" key="2">
    <source>
        <dbReference type="ARBA" id="ARBA00022664"/>
    </source>
</evidence>
<feature type="binding site" evidence="8">
    <location>
        <position position="49"/>
    </location>
    <ligand>
        <name>Zn(2+)</name>
        <dbReference type="ChEBI" id="CHEBI:29105"/>
    </ligand>
</feature>
<evidence type="ECO:0000256" key="7">
    <source>
        <dbReference type="ARBA" id="ARBA00023242"/>
    </source>
</evidence>
<dbReference type="AlphaFoldDB" id="A0A1Y2HR16"/>
<comment type="similarity">
    <text evidence="8">Belongs to the CWC16 family. YJU2 subfamily.</text>
</comment>
<dbReference type="GO" id="GO:0046872">
    <property type="term" value="F:metal ion binding"/>
    <property type="evidence" value="ECO:0007669"/>
    <property type="project" value="UniProtKB-KW"/>
</dbReference>
<evidence type="ECO:0000256" key="5">
    <source>
        <dbReference type="ARBA" id="ARBA00022833"/>
    </source>
</evidence>
<reference evidence="10 11" key="1">
    <citation type="submission" date="2016-07" db="EMBL/GenBank/DDBJ databases">
        <title>Pervasive Adenine N6-methylation of Active Genes in Fungi.</title>
        <authorList>
            <consortium name="DOE Joint Genome Institute"/>
            <person name="Mondo S.J."/>
            <person name="Dannebaum R.O."/>
            <person name="Kuo R.C."/>
            <person name="Labutti K."/>
            <person name="Haridas S."/>
            <person name="Kuo A."/>
            <person name="Salamov A."/>
            <person name="Ahrendt S.R."/>
            <person name="Lipzen A."/>
            <person name="Sullivan W."/>
            <person name="Andreopoulos W.B."/>
            <person name="Clum A."/>
            <person name="Lindquist E."/>
            <person name="Daum C."/>
            <person name="Ramamoorthy G.K."/>
            <person name="Gryganskyi A."/>
            <person name="Culley D."/>
            <person name="Magnuson J.K."/>
            <person name="James T.Y."/>
            <person name="O'Malley M.A."/>
            <person name="Stajich J.E."/>
            <person name="Spatafora J.W."/>
            <person name="Visel A."/>
            <person name="Grigoriev I.V."/>
        </authorList>
    </citation>
    <scope>NUCLEOTIDE SEQUENCE [LARGE SCALE GENOMIC DNA]</scope>
    <source>
        <strain evidence="10 11">PL171</strain>
    </source>
</reference>
<proteinExistence type="inferred from homology"/>